<dbReference type="PANTHER" id="PTHR21152">
    <property type="entry name" value="AMINOTRANSFERASE CLASS V"/>
    <property type="match status" value="1"/>
</dbReference>
<dbReference type="Proteomes" id="UP001642540">
    <property type="component" value="Unassembled WGS sequence"/>
</dbReference>
<dbReference type="CDD" id="cd06451">
    <property type="entry name" value="AGAT_like"/>
    <property type="match status" value="1"/>
</dbReference>
<evidence type="ECO:0000313" key="6">
    <source>
        <dbReference type="EMBL" id="CAL8083467.1"/>
    </source>
</evidence>
<dbReference type="EMBL" id="CAXLJM020000016">
    <property type="protein sequence ID" value="CAL8083467.1"/>
    <property type="molecule type" value="Genomic_DNA"/>
</dbReference>
<dbReference type="InterPro" id="IPR015424">
    <property type="entry name" value="PyrdxlP-dep_Trfase"/>
</dbReference>
<reference evidence="6 7" key="1">
    <citation type="submission" date="2024-08" db="EMBL/GenBank/DDBJ databases">
        <authorList>
            <person name="Cucini C."/>
            <person name="Frati F."/>
        </authorList>
    </citation>
    <scope>NUCLEOTIDE SEQUENCE [LARGE SCALE GENOMIC DNA]</scope>
</reference>
<dbReference type="InterPro" id="IPR015421">
    <property type="entry name" value="PyrdxlP-dep_Trfase_major"/>
</dbReference>
<dbReference type="Gene3D" id="3.90.1150.10">
    <property type="entry name" value="Aspartate Aminotransferase, domain 1"/>
    <property type="match status" value="1"/>
</dbReference>
<gene>
    <name evidence="6" type="ORF">ODALV1_LOCUS5492</name>
</gene>
<name>A0ABP1Q5J3_9HEXA</name>
<evidence type="ECO:0000256" key="3">
    <source>
        <dbReference type="RuleBase" id="RU004075"/>
    </source>
</evidence>
<dbReference type="InterPro" id="IPR015422">
    <property type="entry name" value="PyrdxlP-dep_Trfase_small"/>
</dbReference>
<comment type="caution">
    <text evidence="6">The sequence shown here is derived from an EMBL/GenBank/DDBJ whole genome shotgun (WGS) entry which is preliminary data.</text>
</comment>
<feature type="domain" description="Aminotransferase class V" evidence="5">
    <location>
        <begin position="100"/>
        <end position="432"/>
    </location>
</feature>
<comment type="similarity">
    <text evidence="3">Belongs to the class-V pyridoxal-phosphate-dependent aminotransferase family.</text>
</comment>
<keyword evidence="2" id="KW-0663">Pyridoxal phosphate</keyword>
<dbReference type="InterPro" id="IPR020578">
    <property type="entry name" value="Aminotrans_V_PyrdxlP_BS"/>
</dbReference>
<sequence>MLRNICGTAYRSIFYQRKAYANSSAVLVGKLGFAHSTQPAVDSQGIETNRMSQVANGQTGLLPPPKGLVAPINVPQKLLMGPGPTNVSPRVQQASGLQLIGHMHAETFQIMDEIKAGMQYAFQTKNQWTLVISGPGHLGMEAVLVNLLEPGDKVLIGVNGLWGKRAVDLANRLGASPLALEQEAGKSLSLDEIEQGLSKHKPKVLFLVHSESSTGVMQPLVGVGDLCRKYDCLLVVDTVASLGGVPFFMDDWKIDAVYTGSQKVIGAPPGLAPISFGPRAVEAIKSRKSPVKSYLLNMNELTIQWQCGDPSIPRIYHHTPPVNLFYALREALAELTEEGLENVWKRHAEASARLHAGIRSLGLKLFVQNESDRLPTVTTILVPEGIDWKKVIQYLMEKHKIEIAGGLGPTVGKVFRIGVLGCNATPEKVDRVLQALKEGLEFAKLQGHL</sequence>
<dbReference type="Pfam" id="PF00266">
    <property type="entry name" value="Aminotran_5"/>
    <property type="match status" value="1"/>
</dbReference>
<evidence type="ECO:0000256" key="4">
    <source>
        <dbReference type="RuleBase" id="RU004504"/>
    </source>
</evidence>
<evidence type="ECO:0000313" key="7">
    <source>
        <dbReference type="Proteomes" id="UP001642540"/>
    </source>
</evidence>
<dbReference type="InterPro" id="IPR000192">
    <property type="entry name" value="Aminotrans_V_dom"/>
</dbReference>
<proteinExistence type="inferred from homology"/>
<protein>
    <recommendedName>
        <fullName evidence="5">Aminotransferase class V domain-containing protein</fullName>
    </recommendedName>
</protein>
<keyword evidence="7" id="KW-1185">Reference proteome</keyword>
<dbReference type="PANTHER" id="PTHR21152:SF40">
    <property type="entry name" value="ALANINE--GLYOXYLATE AMINOTRANSFERASE"/>
    <property type="match status" value="1"/>
</dbReference>
<comment type="cofactor">
    <cofactor evidence="1 4">
        <name>pyridoxal 5'-phosphate</name>
        <dbReference type="ChEBI" id="CHEBI:597326"/>
    </cofactor>
</comment>
<accession>A0ABP1Q5J3</accession>
<evidence type="ECO:0000259" key="5">
    <source>
        <dbReference type="Pfam" id="PF00266"/>
    </source>
</evidence>
<dbReference type="SUPFAM" id="SSF53383">
    <property type="entry name" value="PLP-dependent transferases"/>
    <property type="match status" value="1"/>
</dbReference>
<dbReference type="Gene3D" id="3.40.640.10">
    <property type="entry name" value="Type I PLP-dependent aspartate aminotransferase-like (Major domain)"/>
    <property type="match status" value="1"/>
</dbReference>
<dbReference type="PROSITE" id="PS00595">
    <property type="entry name" value="AA_TRANSFER_CLASS_5"/>
    <property type="match status" value="1"/>
</dbReference>
<evidence type="ECO:0000256" key="2">
    <source>
        <dbReference type="ARBA" id="ARBA00022898"/>
    </source>
</evidence>
<organism evidence="6 7">
    <name type="scientific">Orchesella dallaii</name>
    <dbReference type="NCBI Taxonomy" id="48710"/>
    <lineage>
        <taxon>Eukaryota</taxon>
        <taxon>Metazoa</taxon>
        <taxon>Ecdysozoa</taxon>
        <taxon>Arthropoda</taxon>
        <taxon>Hexapoda</taxon>
        <taxon>Collembola</taxon>
        <taxon>Entomobryomorpha</taxon>
        <taxon>Entomobryoidea</taxon>
        <taxon>Orchesellidae</taxon>
        <taxon>Orchesellinae</taxon>
        <taxon>Orchesella</taxon>
    </lineage>
</organism>
<evidence type="ECO:0000256" key="1">
    <source>
        <dbReference type="ARBA" id="ARBA00001933"/>
    </source>
</evidence>